<sequence length="268" mass="28798">MILPTASSPGWPLAGAAALAYLVPVFMGRQVSGRAQRLAMTPGWLLHALALAAGVLGSTPHFGFAPALSMTLWLVLATYAVEHQVLPQMQSRGAVVGMAILAAVVVLAAAVFPGLALQERSSPWLALHLTLGIASYGLIAAAVVHAWLMGRAEQRIRQAEQVPGRLPLLALERLTFRFITAGFVLLSATLAEGWLFGEQLYGHAPRWDHKNVFSLLAWLTIAILLVGRARFGWRGRKARRVLYAGAALLLLAYVGSRFVLEVVLGRSA</sequence>
<evidence type="ECO:0000313" key="4">
    <source>
        <dbReference type="Proteomes" id="UP000321199"/>
    </source>
</evidence>
<feature type="transmembrane region" description="Helical" evidence="1">
    <location>
        <begin position="241"/>
        <end position="260"/>
    </location>
</feature>
<dbReference type="Proteomes" id="UP000321199">
    <property type="component" value="Chromosome"/>
</dbReference>
<protein>
    <submittedName>
        <fullName evidence="3">Cytochrome C assembly protein</fullName>
    </submittedName>
</protein>
<feature type="transmembrane region" description="Helical" evidence="1">
    <location>
        <begin position="62"/>
        <end position="81"/>
    </location>
</feature>
<keyword evidence="1" id="KW-0812">Transmembrane</keyword>
<evidence type="ECO:0000313" key="3">
    <source>
        <dbReference type="EMBL" id="QEA13439.1"/>
    </source>
</evidence>
<dbReference type="AlphaFoldDB" id="A0A5B8RV02"/>
<dbReference type="InterPro" id="IPR002541">
    <property type="entry name" value="Cyt_c_assembly"/>
</dbReference>
<dbReference type="GO" id="GO:0017004">
    <property type="term" value="P:cytochrome complex assembly"/>
    <property type="evidence" value="ECO:0007669"/>
    <property type="project" value="InterPro"/>
</dbReference>
<dbReference type="GO" id="GO:0020037">
    <property type="term" value="F:heme binding"/>
    <property type="evidence" value="ECO:0007669"/>
    <property type="project" value="InterPro"/>
</dbReference>
<dbReference type="RefSeq" id="WP_146913031.1">
    <property type="nucleotide sequence ID" value="NZ_CP042344.1"/>
</dbReference>
<feature type="transmembrane region" description="Helical" evidence="1">
    <location>
        <begin position="174"/>
        <end position="191"/>
    </location>
</feature>
<feature type="transmembrane region" description="Helical" evidence="1">
    <location>
        <begin position="211"/>
        <end position="229"/>
    </location>
</feature>
<reference evidence="3 4" key="1">
    <citation type="submission" date="2019-07" db="EMBL/GenBank/DDBJ databases">
        <title>Complete genome sequence of Comamonas sp. NLF 7-7 isolated from livestock.</title>
        <authorList>
            <person name="Kim D.H."/>
            <person name="Kim J.G."/>
        </authorList>
    </citation>
    <scope>NUCLEOTIDE SEQUENCE [LARGE SCALE GENOMIC DNA]</scope>
    <source>
        <strain evidence="3 4">NLF 7-7</strain>
    </source>
</reference>
<keyword evidence="1" id="KW-0472">Membrane</keyword>
<keyword evidence="1" id="KW-1133">Transmembrane helix</keyword>
<proteinExistence type="predicted"/>
<evidence type="ECO:0000259" key="2">
    <source>
        <dbReference type="Pfam" id="PF01578"/>
    </source>
</evidence>
<feature type="transmembrane region" description="Helical" evidence="1">
    <location>
        <begin position="38"/>
        <end position="56"/>
    </location>
</feature>
<feature type="domain" description="Cytochrome c assembly protein" evidence="2">
    <location>
        <begin position="68"/>
        <end position="262"/>
    </location>
</feature>
<dbReference type="Pfam" id="PF01578">
    <property type="entry name" value="Cytochrom_C_asm"/>
    <property type="match status" value="1"/>
</dbReference>
<name>A0A5B8RV02_9BURK</name>
<gene>
    <name evidence="3" type="ORF">FOZ74_10585</name>
</gene>
<feature type="transmembrane region" description="Helical" evidence="1">
    <location>
        <begin position="93"/>
        <end position="112"/>
    </location>
</feature>
<dbReference type="PANTHER" id="PTHR38034:SF1">
    <property type="entry name" value="INNER MEMBRANE PROTEIN YPJD"/>
    <property type="match status" value="1"/>
</dbReference>
<dbReference type="PANTHER" id="PTHR38034">
    <property type="entry name" value="INNER MEMBRANE PROTEIN YPJD"/>
    <property type="match status" value="1"/>
</dbReference>
<dbReference type="OrthoDB" id="9780793at2"/>
<dbReference type="EMBL" id="CP042344">
    <property type="protein sequence ID" value="QEA13439.1"/>
    <property type="molecule type" value="Genomic_DNA"/>
</dbReference>
<dbReference type="KEGG" id="cof:FOZ74_10585"/>
<feature type="transmembrane region" description="Helical" evidence="1">
    <location>
        <begin position="6"/>
        <end position="26"/>
    </location>
</feature>
<organism evidence="3 4">
    <name type="scientific">Comamonas flocculans</name>
    <dbReference type="NCBI Taxonomy" id="2597701"/>
    <lineage>
        <taxon>Bacteria</taxon>
        <taxon>Pseudomonadati</taxon>
        <taxon>Pseudomonadota</taxon>
        <taxon>Betaproteobacteria</taxon>
        <taxon>Burkholderiales</taxon>
        <taxon>Comamonadaceae</taxon>
        <taxon>Comamonas</taxon>
    </lineage>
</organism>
<accession>A0A5B8RV02</accession>
<keyword evidence="4" id="KW-1185">Reference proteome</keyword>
<evidence type="ECO:0000256" key="1">
    <source>
        <dbReference type="SAM" id="Phobius"/>
    </source>
</evidence>
<feature type="transmembrane region" description="Helical" evidence="1">
    <location>
        <begin position="124"/>
        <end position="148"/>
    </location>
</feature>
<dbReference type="InterPro" id="IPR052372">
    <property type="entry name" value="YpjD/HemX"/>
</dbReference>